<evidence type="ECO:0000256" key="1">
    <source>
        <dbReference type="SAM" id="SignalP"/>
    </source>
</evidence>
<dbReference type="InterPro" id="IPR025240">
    <property type="entry name" value="DUF4189"/>
</dbReference>
<name>A0A1S6GKI3_9MYCO</name>
<dbReference type="RefSeq" id="WP_155909859.1">
    <property type="nucleotide sequence ID" value="NZ_KY349138.1"/>
</dbReference>
<evidence type="ECO:0000259" key="2">
    <source>
        <dbReference type="Pfam" id="PF13827"/>
    </source>
</evidence>
<keyword evidence="3" id="KW-0614">Plasmid</keyword>
<proteinExistence type="predicted"/>
<protein>
    <recommendedName>
        <fullName evidence="2">DUF4189 domain-containing protein</fullName>
    </recommendedName>
</protein>
<gene>
    <name evidence="3" type="ORF">pCBMA213_2_00011</name>
</gene>
<organism evidence="3">
    <name type="scientific">Mycolicibacterium sp. CBMA 213</name>
    <dbReference type="NCBI Taxonomy" id="1968788"/>
    <lineage>
        <taxon>Bacteria</taxon>
        <taxon>Bacillati</taxon>
        <taxon>Actinomycetota</taxon>
        <taxon>Actinomycetes</taxon>
        <taxon>Mycobacteriales</taxon>
        <taxon>Mycobacteriaceae</taxon>
        <taxon>Mycolicibacterium</taxon>
    </lineage>
</organism>
<evidence type="ECO:0000313" key="3">
    <source>
        <dbReference type="EMBL" id="AQS22375.1"/>
    </source>
</evidence>
<reference evidence="3" key="1">
    <citation type="submission" date="2016-12" db="EMBL/GenBank/DDBJ databases">
        <title>Complete plasmid sequence carrying type IV-like and type VII secretion systems from an atypical mycobacteria strain.</title>
        <authorList>
            <person name="Morgado S."/>
            <person name="Marin M."/>
            <person name="Fonseca E."/>
            <person name="Freitas F."/>
            <person name="Vicente A.C."/>
        </authorList>
    </citation>
    <scope>NUCLEOTIDE SEQUENCE</scope>
    <source>
        <strain evidence="3">CBMA 213</strain>
        <plasmid evidence="3">pCBMA213_2</plasmid>
    </source>
</reference>
<dbReference type="EMBL" id="KY349138">
    <property type="protein sequence ID" value="AQS22375.1"/>
    <property type="molecule type" value="Genomic_DNA"/>
</dbReference>
<dbReference type="AlphaFoldDB" id="A0A1S6GKI3"/>
<dbReference type="Pfam" id="PF13827">
    <property type="entry name" value="DUF4189"/>
    <property type="match status" value="1"/>
</dbReference>
<feature type="domain" description="DUF4189" evidence="2">
    <location>
        <begin position="37"/>
        <end position="125"/>
    </location>
</feature>
<geneLocation type="plasmid" evidence="3">
    <name>pCBMA213_2</name>
</geneLocation>
<sequence length="126" mass="12453">MTFTVFTRRAAVAAVAMVAASTFSVIESTPAGAAGGYGAIAYSSNGASGWATGYASRQDAGQAAVNLCGYTDCSVLTSFTGCGAVARSSSASVAQGGSGTTLARAETRALRLLGTADGYIDAWACN</sequence>
<feature type="signal peptide" evidence="1">
    <location>
        <begin position="1"/>
        <end position="33"/>
    </location>
</feature>
<feature type="chain" id="PRO_5012436048" description="DUF4189 domain-containing protein" evidence="1">
    <location>
        <begin position="34"/>
        <end position="126"/>
    </location>
</feature>
<accession>A0A1S6GKI3</accession>
<keyword evidence="1" id="KW-0732">Signal</keyword>